<keyword evidence="1" id="KW-0805">Transcription regulation</keyword>
<evidence type="ECO:0000256" key="2">
    <source>
        <dbReference type="ARBA" id="ARBA00023125"/>
    </source>
</evidence>
<dbReference type="Proteomes" id="UP001378592">
    <property type="component" value="Unassembled WGS sequence"/>
</dbReference>
<keyword evidence="5" id="KW-0539">Nucleus</keyword>
<evidence type="ECO:0000256" key="4">
    <source>
        <dbReference type="ARBA" id="ARBA00023163"/>
    </source>
</evidence>
<dbReference type="PROSITE" id="PS50217">
    <property type="entry name" value="BZIP"/>
    <property type="match status" value="1"/>
</dbReference>
<dbReference type="PROSITE" id="PS00036">
    <property type="entry name" value="BZIP_BASIC"/>
    <property type="match status" value="1"/>
</dbReference>
<dbReference type="AlphaFoldDB" id="A0AAN9Z916"/>
<feature type="compositionally biased region" description="Low complexity" evidence="6">
    <location>
        <begin position="620"/>
        <end position="630"/>
    </location>
</feature>
<proteinExistence type="predicted"/>
<feature type="region of interest" description="Disordered" evidence="6">
    <location>
        <begin position="117"/>
        <end position="145"/>
    </location>
</feature>
<evidence type="ECO:0000259" key="7">
    <source>
        <dbReference type="PROSITE" id="PS50217"/>
    </source>
</evidence>
<feature type="compositionally biased region" description="Acidic residues" evidence="6">
    <location>
        <begin position="312"/>
        <end position="321"/>
    </location>
</feature>
<feature type="region of interest" description="Disordered" evidence="6">
    <location>
        <begin position="311"/>
        <end position="379"/>
    </location>
</feature>
<keyword evidence="9" id="KW-1185">Reference proteome</keyword>
<evidence type="ECO:0000313" key="8">
    <source>
        <dbReference type="EMBL" id="KAK7866385.1"/>
    </source>
</evidence>
<accession>A0AAN9Z916</accession>
<organism evidence="8 9">
    <name type="scientific">Gryllus longicercus</name>
    <dbReference type="NCBI Taxonomy" id="2509291"/>
    <lineage>
        <taxon>Eukaryota</taxon>
        <taxon>Metazoa</taxon>
        <taxon>Ecdysozoa</taxon>
        <taxon>Arthropoda</taxon>
        <taxon>Hexapoda</taxon>
        <taxon>Insecta</taxon>
        <taxon>Pterygota</taxon>
        <taxon>Neoptera</taxon>
        <taxon>Polyneoptera</taxon>
        <taxon>Orthoptera</taxon>
        <taxon>Ensifera</taxon>
        <taxon>Gryllidea</taxon>
        <taxon>Grylloidea</taxon>
        <taxon>Gryllidae</taxon>
        <taxon>Gryllinae</taxon>
        <taxon>Gryllus</taxon>
    </lineage>
</organism>
<feature type="domain" description="BZIP" evidence="7">
    <location>
        <begin position="865"/>
        <end position="928"/>
    </location>
</feature>
<dbReference type="InterPro" id="IPR004827">
    <property type="entry name" value="bZIP"/>
</dbReference>
<evidence type="ECO:0000256" key="5">
    <source>
        <dbReference type="ARBA" id="ARBA00023242"/>
    </source>
</evidence>
<feature type="compositionally biased region" description="Low complexity" evidence="6">
    <location>
        <begin position="343"/>
        <end position="355"/>
    </location>
</feature>
<feature type="compositionally biased region" description="Basic and acidic residues" evidence="6">
    <location>
        <begin position="324"/>
        <end position="339"/>
    </location>
</feature>
<dbReference type="InterPro" id="IPR008917">
    <property type="entry name" value="TF_DNA-bd_sf"/>
</dbReference>
<dbReference type="PANTHER" id="PTHR24411:SF55">
    <property type="entry name" value="SEGMENTATION PROTEIN CAP'N'COLLAR"/>
    <property type="match status" value="1"/>
</dbReference>
<dbReference type="CDD" id="cd14698">
    <property type="entry name" value="bZIP_CNC"/>
    <property type="match status" value="1"/>
</dbReference>
<dbReference type="Pfam" id="PF03131">
    <property type="entry name" value="bZIP_Maf"/>
    <property type="match status" value="1"/>
</dbReference>
<name>A0AAN9Z916_9ORTH</name>
<evidence type="ECO:0000256" key="6">
    <source>
        <dbReference type="SAM" id="MobiDB-lite"/>
    </source>
</evidence>
<evidence type="ECO:0000256" key="3">
    <source>
        <dbReference type="ARBA" id="ARBA00023159"/>
    </source>
</evidence>
<comment type="caution">
    <text evidence="8">The sequence shown here is derived from an EMBL/GenBank/DDBJ whole genome shotgun (WGS) entry which is preliminary data.</text>
</comment>
<dbReference type="InterPro" id="IPR047167">
    <property type="entry name" value="NFE2-like"/>
</dbReference>
<feature type="compositionally biased region" description="Basic and acidic residues" evidence="6">
    <location>
        <begin position="975"/>
        <end position="991"/>
    </location>
</feature>
<gene>
    <name evidence="8" type="ORF">R5R35_009813</name>
</gene>
<feature type="region of interest" description="Disordered" evidence="6">
    <location>
        <begin position="439"/>
        <end position="468"/>
    </location>
</feature>
<feature type="region of interest" description="Disordered" evidence="6">
    <location>
        <begin position="955"/>
        <end position="991"/>
    </location>
</feature>
<dbReference type="GO" id="GO:0000978">
    <property type="term" value="F:RNA polymerase II cis-regulatory region sequence-specific DNA binding"/>
    <property type="evidence" value="ECO:0007669"/>
    <property type="project" value="InterPro"/>
</dbReference>
<keyword evidence="2" id="KW-0238">DNA-binding</keyword>
<feature type="compositionally biased region" description="Basic residues" evidence="6">
    <location>
        <begin position="439"/>
        <end position="451"/>
    </location>
</feature>
<feature type="compositionally biased region" description="Low complexity" evidence="6">
    <location>
        <begin position="117"/>
        <end position="133"/>
    </location>
</feature>
<dbReference type="FunFam" id="1.10.880.10:FF:000004">
    <property type="entry name" value="Nuclear factor, erythroid 2"/>
    <property type="match status" value="1"/>
</dbReference>
<keyword evidence="4" id="KW-0804">Transcription</keyword>
<dbReference type="SUPFAM" id="SSF47454">
    <property type="entry name" value="A DNA-binding domain in eukaryotic transcription factors"/>
    <property type="match status" value="1"/>
</dbReference>
<keyword evidence="3" id="KW-0010">Activator</keyword>
<feature type="compositionally biased region" description="Low complexity" evidence="6">
    <location>
        <begin position="364"/>
        <end position="373"/>
    </location>
</feature>
<feature type="region of interest" description="Disordered" evidence="6">
    <location>
        <begin position="197"/>
        <end position="217"/>
    </location>
</feature>
<dbReference type="SMART" id="SM00338">
    <property type="entry name" value="BRLZ"/>
    <property type="match status" value="1"/>
</dbReference>
<feature type="compositionally biased region" description="Basic and acidic residues" evidence="6">
    <location>
        <begin position="806"/>
        <end position="829"/>
    </location>
</feature>
<dbReference type="InterPro" id="IPR004826">
    <property type="entry name" value="bZIP_Maf"/>
</dbReference>
<feature type="region of interest" description="Disordered" evidence="6">
    <location>
        <begin position="789"/>
        <end position="829"/>
    </location>
</feature>
<dbReference type="EMBL" id="JAZDUA010000148">
    <property type="protein sequence ID" value="KAK7866385.1"/>
    <property type="molecule type" value="Genomic_DNA"/>
</dbReference>
<feature type="compositionally biased region" description="Basic and acidic residues" evidence="6">
    <location>
        <begin position="136"/>
        <end position="145"/>
    </location>
</feature>
<dbReference type="GO" id="GO:0000981">
    <property type="term" value="F:DNA-binding transcription factor activity, RNA polymerase II-specific"/>
    <property type="evidence" value="ECO:0007669"/>
    <property type="project" value="TreeGrafter"/>
</dbReference>
<dbReference type="GO" id="GO:0005634">
    <property type="term" value="C:nucleus"/>
    <property type="evidence" value="ECO:0007669"/>
    <property type="project" value="TreeGrafter"/>
</dbReference>
<reference evidence="8 9" key="1">
    <citation type="submission" date="2024-03" db="EMBL/GenBank/DDBJ databases">
        <title>The genome assembly and annotation of the cricket Gryllus longicercus Weissman &amp; Gray.</title>
        <authorList>
            <person name="Szrajer S."/>
            <person name="Gray D."/>
            <person name="Ylla G."/>
        </authorList>
    </citation>
    <scope>NUCLEOTIDE SEQUENCE [LARGE SCALE GENOMIC DNA]</scope>
    <source>
        <strain evidence="8">DAG 2021-001</strain>
        <tissue evidence="8">Whole body minus gut</tissue>
    </source>
</reference>
<sequence>MALLCLKKVCRDELLQLAIILSLLRVDPESLLGYNVHPFGVGIHNLTDGTSWSHSYAETLIQRRLYLHPKSLDSVLLNYEREVFEDLNALGRYNRINSHSQDVTAYLLNVDGNGVPSSDIDSTSASSSSSVPSGVERPRHFDEPSTSRAALMLDDLNDPTLDDFRDAAELTQEDMDLIEVLWKQDVDLGVSLDLFSDSKAGAGDGSKGSRLADDDDEDDAIERLKQQTLLSASYKNNDEDDDDDGSVRDEPLDPWAGLAYTVDVETGEYVLKDPLADDLNSSTTGLPDESPSAALIDLPEFSLEEALQLVGLDEDPSDITSDEPSPRKEEKQEEEKNPDSEESASGEAAAVAASPEPEEKSGTESEPSSTVPESTDEDLGSFGEMIQTAQFHHPAPRPFQGRMPLVRAMSMEQRWQDLASLLSLPGPPADTASSMAHPFAHHHHHHHHHHNYGAAAGSPYPPPPDNSRSVLLHNATLAPPMGDLNASSPYSNVTMSGASNLGSAVATSMNLTNSSEPMGESAPGGSYKMENPHDMMYYQNSTAEMNQTTEGFLSSFLNDEDLQLMDMAMNDGGIPAQTNAKEWQTCEKGMYSMRMLENNSSNNGSSVGMPPASEERMDASSDSAVSSMGSERVPSLSDGEWMETGSDSGHTTAGEHYSMDYHGSKYRPYDYSFSGRQHSGGAVGTADSHRMPPMAQKKHQMFGKRYFQEQGAASSLGNHGPAASLPPSVPIKYEYGEAGTAAIAPGNAFSGPVEGAVGAKPPEMKYSCSLEFARHHADARPNLEHVQHNHSYHLPPESSGNMQRPVARDKQKGRKDSAGEHLNRDEKRARAMNIPIPVNDIINLPMDEFNERLSKYDLSEAQLSLIRDIRRRGKNKVAAQNCRKRKLDQILSLADEVKEMRDRKNRLMMEREYMLAERQRVKEKFSQLYHHVFQSLRDPDGNQYSPYEYSLQQSADGSVHLVPRTNSSTVLEPSEAARRKQQKEHDHQHKE</sequence>
<evidence type="ECO:0000256" key="1">
    <source>
        <dbReference type="ARBA" id="ARBA00023015"/>
    </source>
</evidence>
<feature type="region of interest" description="Disordered" evidence="6">
    <location>
        <begin position="598"/>
        <end position="656"/>
    </location>
</feature>
<feature type="region of interest" description="Disordered" evidence="6">
    <location>
        <begin position="232"/>
        <end position="253"/>
    </location>
</feature>
<dbReference type="PANTHER" id="PTHR24411">
    <property type="entry name" value="NUCLEAR FACTOR ERYTHROID 2-RELATED FACTOR"/>
    <property type="match status" value="1"/>
</dbReference>
<protein>
    <recommendedName>
        <fullName evidence="7">BZIP domain-containing protein</fullName>
    </recommendedName>
</protein>
<evidence type="ECO:0000313" key="9">
    <source>
        <dbReference type="Proteomes" id="UP001378592"/>
    </source>
</evidence>
<dbReference type="Gene3D" id="1.10.880.10">
    <property type="entry name" value="Transcription factor, Skn-1-like, DNA-binding domain"/>
    <property type="match status" value="1"/>
</dbReference>